<comment type="caution">
    <text evidence="2">The sequence shown here is derived from an EMBL/GenBank/DDBJ whole genome shotgun (WGS) entry which is preliminary data.</text>
</comment>
<gene>
    <name evidence="2" type="ORF">CR201_G0032505</name>
</gene>
<reference evidence="2" key="1">
    <citation type="submission" date="2017-12" db="EMBL/GenBank/DDBJ databases">
        <title>High-resolution comparative analysis of great ape genomes.</title>
        <authorList>
            <person name="Pollen A."/>
            <person name="Hastie A."/>
            <person name="Hormozdiari F."/>
            <person name="Dougherty M."/>
            <person name="Liu R."/>
            <person name="Chaisson M."/>
            <person name="Hoppe E."/>
            <person name="Hill C."/>
            <person name="Pang A."/>
            <person name="Hillier L."/>
            <person name="Baker C."/>
            <person name="Armstrong J."/>
            <person name="Shendure J."/>
            <person name="Paten B."/>
            <person name="Wilson R."/>
            <person name="Chao H."/>
            <person name="Schneider V."/>
            <person name="Ventura M."/>
            <person name="Kronenberg Z."/>
            <person name="Murali S."/>
            <person name="Gordon D."/>
            <person name="Cantsilieris S."/>
            <person name="Munson K."/>
            <person name="Nelson B."/>
            <person name="Raja A."/>
            <person name="Underwood J."/>
            <person name="Diekhans M."/>
            <person name="Fiddes I."/>
            <person name="Haussler D."/>
            <person name="Eichler E."/>
        </authorList>
    </citation>
    <scope>NUCLEOTIDE SEQUENCE [LARGE SCALE GENOMIC DNA]</scope>
    <source>
        <strain evidence="2">Susie</strain>
    </source>
</reference>
<organism evidence="2">
    <name type="scientific">Pongo abelii</name>
    <name type="common">Sumatran orangutan</name>
    <name type="synonym">Pongo pygmaeus abelii</name>
    <dbReference type="NCBI Taxonomy" id="9601"/>
    <lineage>
        <taxon>Eukaryota</taxon>
        <taxon>Metazoa</taxon>
        <taxon>Chordata</taxon>
        <taxon>Craniata</taxon>
        <taxon>Vertebrata</taxon>
        <taxon>Euteleostomi</taxon>
        <taxon>Mammalia</taxon>
        <taxon>Eutheria</taxon>
        <taxon>Euarchontoglires</taxon>
        <taxon>Primates</taxon>
        <taxon>Haplorrhini</taxon>
        <taxon>Catarrhini</taxon>
        <taxon>Hominidae</taxon>
        <taxon>Pongo</taxon>
    </lineage>
</organism>
<feature type="region of interest" description="Disordered" evidence="1">
    <location>
        <begin position="1"/>
        <end position="35"/>
    </location>
</feature>
<evidence type="ECO:0000313" key="2">
    <source>
        <dbReference type="EMBL" id="PNJ36274.1"/>
    </source>
</evidence>
<evidence type="ECO:0000256" key="1">
    <source>
        <dbReference type="SAM" id="MobiDB-lite"/>
    </source>
</evidence>
<dbReference type="AlphaFoldDB" id="A0A2J8TTC5"/>
<name>A0A2J8TTC5_PONAB</name>
<feature type="compositionally biased region" description="Low complexity" evidence="1">
    <location>
        <begin position="1"/>
        <end position="24"/>
    </location>
</feature>
<accession>A0A2J8TTC5</accession>
<protein>
    <submittedName>
        <fullName evidence="2">RASA2 isoform 7</fullName>
    </submittedName>
</protein>
<proteinExistence type="predicted"/>
<sequence>MAAAAPAAAAAFSEAPAASATAEPEAGDEDSREVKQKIYCHILDPTK</sequence>
<dbReference type="EMBL" id="NDHI03003484">
    <property type="protein sequence ID" value="PNJ36274.1"/>
    <property type="molecule type" value="Genomic_DNA"/>
</dbReference>